<comment type="caution">
    <text evidence="2">The sequence shown here is derived from an EMBL/GenBank/DDBJ whole genome shotgun (WGS) entry which is preliminary data.</text>
</comment>
<organism evidence="2 3">
    <name type="scientific">Chlamydomonas incerta</name>
    <dbReference type="NCBI Taxonomy" id="51695"/>
    <lineage>
        <taxon>Eukaryota</taxon>
        <taxon>Viridiplantae</taxon>
        <taxon>Chlorophyta</taxon>
        <taxon>core chlorophytes</taxon>
        <taxon>Chlorophyceae</taxon>
        <taxon>CS clade</taxon>
        <taxon>Chlamydomonadales</taxon>
        <taxon>Chlamydomonadaceae</taxon>
        <taxon>Chlamydomonas</taxon>
    </lineage>
</organism>
<sequence>MMAQGRAECARRAKLSEELQPDCWGWPWAAEGPPCAAQTPAQQHTAEAGSARGQGPSSGGSSAAEGWWSAWLPAVPLLWSAQSQTQQPQPAGSAITLPSADEVAAAAASHAPAVAAHPAEPTSAVLQAPNCCLSAATAPELSLCRRRRVERPGLGQDE</sequence>
<evidence type="ECO:0000313" key="2">
    <source>
        <dbReference type="EMBL" id="KAG2423313.1"/>
    </source>
</evidence>
<evidence type="ECO:0000256" key="1">
    <source>
        <dbReference type="SAM" id="MobiDB-lite"/>
    </source>
</evidence>
<dbReference type="AlphaFoldDB" id="A0A835VRN1"/>
<gene>
    <name evidence="2" type="ORF">HXX76_015460</name>
</gene>
<feature type="region of interest" description="Disordered" evidence="1">
    <location>
        <begin position="24"/>
        <end position="65"/>
    </location>
</feature>
<reference evidence="2" key="1">
    <citation type="journal article" date="2020" name="bioRxiv">
        <title>Comparative genomics of Chlamydomonas.</title>
        <authorList>
            <person name="Craig R.J."/>
            <person name="Hasan A.R."/>
            <person name="Ness R.W."/>
            <person name="Keightley P.D."/>
        </authorList>
    </citation>
    <scope>NUCLEOTIDE SEQUENCE</scope>
    <source>
        <strain evidence="2">SAG 7.73</strain>
    </source>
</reference>
<dbReference type="Proteomes" id="UP000650467">
    <property type="component" value="Unassembled WGS sequence"/>
</dbReference>
<protein>
    <submittedName>
        <fullName evidence="2">Uncharacterized protein</fullName>
    </submittedName>
</protein>
<name>A0A835VRN1_CHLIN</name>
<feature type="compositionally biased region" description="Low complexity" evidence="1">
    <location>
        <begin position="48"/>
        <end position="65"/>
    </location>
</feature>
<proteinExistence type="predicted"/>
<keyword evidence="3" id="KW-1185">Reference proteome</keyword>
<accession>A0A835VRN1</accession>
<dbReference type="EMBL" id="JAEHOC010000082">
    <property type="protein sequence ID" value="KAG2423313.1"/>
    <property type="molecule type" value="Genomic_DNA"/>
</dbReference>
<evidence type="ECO:0000313" key="3">
    <source>
        <dbReference type="Proteomes" id="UP000650467"/>
    </source>
</evidence>